<feature type="transmembrane region" description="Helical" evidence="1">
    <location>
        <begin position="49"/>
        <end position="72"/>
    </location>
</feature>
<keyword evidence="4" id="KW-1185">Reference proteome</keyword>
<name>A0A368H5C7_ANCCA</name>
<keyword evidence="1" id="KW-0472">Membrane</keyword>
<dbReference type="EMBL" id="JOJR01000011">
    <property type="protein sequence ID" value="RCN51774.1"/>
    <property type="molecule type" value="Genomic_DNA"/>
</dbReference>
<proteinExistence type="predicted"/>
<comment type="caution">
    <text evidence="3">The sequence shown here is derived from an EMBL/GenBank/DDBJ whole genome shotgun (WGS) entry which is preliminary data.</text>
</comment>
<evidence type="ECO:0000313" key="4">
    <source>
        <dbReference type="Proteomes" id="UP000252519"/>
    </source>
</evidence>
<feature type="domain" description="7TM GPCR serpentine receptor class x (Srx)" evidence="2">
    <location>
        <begin position="19"/>
        <end position="71"/>
    </location>
</feature>
<evidence type="ECO:0000313" key="3">
    <source>
        <dbReference type="EMBL" id="RCN51774.1"/>
    </source>
</evidence>
<evidence type="ECO:0000259" key="2">
    <source>
        <dbReference type="Pfam" id="PF10328"/>
    </source>
</evidence>
<dbReference type="InterPro" id="IPR019430">
    <property type="entry name" value="7TM_GPCR_serpentine_rcpt_Srx"/>
</dbReference>
<keyword evidence="1" id="KW-1133">Transmembrane helix</keyword>
<dbReference type="AlphaFoldDB" id="A0A368H5C7"/>
<keyword evidence="1" id="KW-0812">Transmembrane</keyword>
<dbReference type="Pfam" id="PF10328">
    <property type="entry name" value="7TM_GPCR_Srx"/>
    <property type="match status" value="1"/>
</dbReference>
<gene>
    <name evidence="3" type="ORF">ANCCAN_02134</name>
</gene>
<accession>A0A368H5C7</accession>
<evidence type="ECO:0000256" key="1">
    <source>
        <dbReference type="SAM" id="Phobius"/>
    </source>
</evidence>
<dbReference type="Proteomes" id="UP000252519">
    <property type="component" value="Unassembled WGS sequence"/>
</dbReference>
<sequence>MVAIFLPLSYGILCARKWARVPNCRFIYDPEHFCWEYQNCPRSVLEYKFIYPVFTCAGITLCINIVVAVSLLREAFIQELFFANDLIWQDLLFGLIDTPLWWFVCSSLMWELAHTCDGRTVGTDQVSDGYA</sequence>
<protein>
    <recommendedName>
        <fullName evidence="2">7TM GPCR serpentine receptor class x (Srx) domain-containing protein</fullName>
    </recommendedName>
</protein>
<organism evidence="3 4">
    <name type="scientific">Ancylostoma caninum</name>
    <name type="common">Dog hookworm</name>
    <dbReference type="NCBI Taxonomy" id="29170"/>
    <lineage>
        <taxon>Eukaryota</taxon>
        <taxon>Metazoa</taxon>
        <taxon>Ecdysozoa</taxon>
        <taxon>Nematoda</taxon>
        <taxon>Chromadorea</taxon>
        <taxon>Rhabditida</taxon>
        <taxon>Rhabditina</taxon>
        <taxon>Rhabditomorpha</taxon>
        <taxon>Strongyloidea</taxon>
        <taxon>Ancylostomatidae</taxon>
        <taxon>Ancylostomatinae</taxon>
        <taxon>Ancylostoma</taxon>
    </lineage>
</organism>
<reference evidence="3 4" key="1">
    <citation type="submission" date="2014-10" db="EMBL/GenBank/DDBJ databases">
        <title>Draft genome of the hookworm Ancylostoma caninum.</title>
        <authorList>
            <person name="Mitreva M."/>
        </authorList>
    </citation>
    <scope>NUCLEOTIDE SEQUENCE [LARGE SCALE GENOMIC DNA]</scope>
    <source>
        <strain evidence="3 4">Baltimore</strain>
    </source>
</reference>